<dbReference type="InterPro" id="IPR013154">
    <property type="entry name" value="ADH-like_N"/>
</dbReference>
<protein>
    <recommendedName>
        <fullName evidence="1">Enoyl reductase (ER) domain-containing protein</fullName>
    </recommendedName>
</protein>
<dbReference type="InterPro" id="IPR020843">
    <property type="entry name" value="ER"/>
</dbReference>
<dbReference type="SMART" id="SM00829">
    <property type="entry name" value="PKS_ER"/>
    <property type="match status" value="1"/>
</dbReference>
<dbReference type="InterPro" id="IPR036291">
    <property type="entry name" value="NAD(P)-bd_dom_sf"/>
</dbReference>
<dbReference type="InterPro" id="IPR011032">
    <property type="entry name" value="GroES-like_sf"/>
</dbReference>
<dbReference type="Pfam" id="PF08240">
    <property type="entry name" value="ADH_N"/>
    <property type="match status" value="1"/>
</dbReference>
<accession>A0A7C8M918</accession>
<evidence type="ECO:0000259" key="1">
    <source>
        <dbReference type="SMART" id="SM00829"/>
    </source>
</evidence>
<dbReference type="SUPFAM" id="SSF51735">
    <property type="entry name" value="NAD(P)-binding Rossmann-fold domains"/>
    <property type="match status" value="1"/>
</dbReference>
<reference evidence="2 3" key="1">
    <citation type="submission" date="2020-01" db="EMBL/GenBank/DDBJ databases">
        <authorList>
            <consortium name="DOE Joint Genome Institute"/>
            <person name="Haridas S."/>
            <person name="Albert R."/>
            <person name="Binder M."/>
            <person name="Bloem J."/>
            <person name="Labutti K."/>
            <person name="Salamov A."/>
            <person name="Andreopoulos B."/>
            <person name="Baker S.E."/>
            <person name="Barry K."/>
            <person name="Bills G."/>
            <person name="Bluhm B.H."/>
            <person name="Cannon C."/>
            <person name="Castanera R."/>
            <person name="Culley D.E."/>
            <person name="Daum C."/>
            <person name="Ezra D."/>
            <person name="Gonzalez J.B."/>
            <person name="Henrissat B."/>
            <person name="Kuo A."/>
            <person name="Liang C."/>
            <person name="Lipzen A."/>
            <person name="Lutzoni F."/>
            <person name="Magnuson J."/>
            <person name="Mondo S."/>
            <person name="Nolan M."/>
            <person name="Ohm R."/>
            <person name="Pangilinan J."/>
            <person name="Park H.-J.H."/>
            <person name="Ramirez L."/>
            <person name="Alfaro M."/>
            <person name="Sun H."/>
            <person name="Tritt A."/>
            <person name="Yoshinaga Y."/>
            <person name="Zwiers L.-H.L."/>
            <person name="Turgeon B.G."/>
            <person name="Goodwin S.B."/>
            <person name="Spatafora J.W."/>
            <person name="Crous P.W."/>
            <person name="Grigoriev I.V."/>
        </authorList>
    </citation>
    <scope>NUCLEOTIDE SEQUENCE [LARGE SCALE GENOMIC DNA]</scope>
    <source>
        <strain evidence="2 3">CBS 611.86</strain>
    </source>
</reference>
<gene>
    <name evidence="2" type="ORF">BDV95DRAFT_494955</name>
</gene>
<dbReference type="Gene3D" id="3.40.50.720">
    <property type="entry name" value="NAD(P)-binding Rossmann-like Domain"/>
    <property type="match status" value="1"/>
</dbReference>
<dbReference type="InterPro" id="IPR050700">
    <property type="entry name" value="YIM1/Zinc_Alcohol_DH_Fams"/>
</dbReference>
<dbReference type="AlphaFoldDB" id="A0A7C8M918"/>
<dbReference type="Proteomes" id="UP000481861">
    <property type="component" value="Unassembled WGS sequence"/>
</dbReference>
<dbReference type="GO" id="GO:0005739">
    <property type="term" value="C:mitochondrion"/>
    <property type="evidence" value="ECO:0007669"/>
    <property type="project" value="TreeGrafter"/>
</dbReference>
<sequence length="328" mass="34798">MRALIRTDHSKPITYTFTHPPPTPTTHPTSYIIRTHTAGLTRGELAWPEALRTAMPIPGYDFAGTIISCPKTTGFKPGDKVYGFTGTGLEGNAREVTVALESELGHKPARLSWAEAAAVPLSALTAYQALFVHGGLEPAFLENNSGRGENAGKRVLVTAASGSVGIWAAQLARLAGVEVVGTCGPANVQFVGGLGADVVVLDYAETDVLAWVNEDREARGFDVVVDCVGGQTLSEAFKSVRRGGIVVGVAEPPDARRPGEGVEDGVRGIWFVVQPDGDQLGEVTALIEQGRCRVVVDSVFGLEQFRDAFERVESGHARGRVVLQVALN</sequence>
<dbReference type="OrthoDB" id="3509362at2759"/>
<dbReference type="PANTHER" id="PTHR11695">
    <property type="entry name" value="ALCOHOL DEHYDROGENASE RELATED"/>
    <property type="match status" value="1"/>
</dbReference>
<dbReference type="GO" id="GO:0016491">
    <property type="term" value="F:oxidoreductase activity"/>
    <property type="evidence" value="ECO:0007669"/>
    <property type="project" value="InterPro"/>
</dbReference>
<keyword evidence="3" id="KW-1185">Reference proteome</keyword>
<dbReference type="EMBL" id="JAADJZ010000012">
    <property type="protein sequence ID" value="KAF2871001.1"/>
    <property type="molecule type" value="Genomic_DNA"/>
</dbReference>
<organism evidence="2 3">
    <name type="scientific">Massariosphaeria phaeospora</name>
    <dbReference type="NCBI Taxonomy" id="100035"/>
    <lineage>
        <taxon>Eukaryota</taxon>
        <taxon>Fungi</taxon>
        <taxon>Dikarya</taxon>
        <taxon>Ascomycota</taxon>
        <taxon>Pezizomycotina</taxon>
        <taxon>Dothideomycetes</taxon>
        <taxon>Pleosporomycetidae</taxon>
        <taxon>Pleosporales</taxon>
        <taxon>Pleosporales incertae sedis</taxon>
        <taxon>Massariosphaeria</taxon>
    </lineage>
</organism>
<dbReference type="CDD" id="cd05289">
    <property type="entry name" value="MDR_like_2"/>
    <property type="match status" value="1"/>
</dbReference>
<dbReference type="Pfam" id="PF13602">
    <property type="entry name" value="ADH_zinc_N_2"/>
    <property type="match status" value="1"/>
</dbReference>
<name>A0A7C8M918_9PLEO</name>
<dbReference type="PANTHER" id="PTHR11695:SF647">
    <property type="entry name" value="ENOYL REDUCTASE (ER) DOMAIN-CONTAINING PROTEIN"/>
    <property type="match status" value="1"/>
</dbReference>
<evidence type="ECO:0000313" key="3">
    <source>
        <dbReference type="Proteomes" id="UP000481861"/>
    </source>
</evidence>
<evidence type="ECO:0000313" key="2">
    <source>
        <dbReference type="EMBL" id="KAF2871001.1"/>
    </source>
</evidence>
<feature type="domain" description="Enoyl reductase (ER)" evidence="1">
    <location>
        <begin position="16"/>
        <end position="323"/>
    </location>
</feature>
<proteinExistence type="predicted"/>
<dbReference type="SUPFAM" id="SSF50129">
    <property type="entry name" value="GroES-like"/>
    <property type="match status" value="1"/>
</dbReference>
<dbReference type="Gene3D" id="3.90.180.10">
    <property type="entry name" value="Medium-chain alcohol dehydrogenases, catalytic domain"/>
    <property type="match status" value="1"/>
</dbReference>
<comment type="caution">
    <text evidence="2">The sequence shown here is derived from an EMBL/GenBank/DDBJ whole genome shotgun (WGS) entry which is preliminary data.</text>
</comment>